<reference evidence="5" key="1">
    <citation type="journal article" date="2021" name="PeerJ">
        <title>Extensive microbial diversity within the chicken gut microbiome revealed by metagenomics and culture.</title>
        <authorList>
            <person name="Gilroy R."/>
            <person name="Ravi A."/>
            <person name="Getino M."/>
            <person name="Pursley I."/>
            <person name="Horton D.L."/>
            <person name="Alikhan N.F."/>
            <person name="Baker D."/>
            <person name="Gharbi K."/>
            <person name="Hall N."/>
            <person name="Watson M."/>
            <person name="Adriaenssens E.M."/>
            <person name="Foster-Nyarko E."/>
            <person name="Jarju S."/>
            <person name="Secka A."/>
            <person name="Antonio M."/>
            <person name="Oren A."/>
            <person name="Chaudhuri R.R."/>
            <person name="La Ragione R."/>
            <person name="Hildebrand F."/>
            <person name="Pallen M.J."/>
        </authorList>
    </citation>
    <scope>NUCLEOTIDE SEQUENCE</scope>
    <source>
        <strain evidence="5">5790</strain>
    </source>
</reference>
<feature type="domain" description="SLH" evidence="4">
    <location>
        <begin position="123"/>
        <end position="184"/>
    </location>
</feature>
<dbReference type="PANTHER" id="PTHR11575">
    <property type="entry name" value="5'-NUCLEOTIDASE-RELATED"/>
    <property type="match status" value="1"/>
</dbReference>
<accession>A0A9D1PQ11</accession>
<evidence type="ECO:0000256" key="1">
    <source>
        <dbReference type="ARBA" id="ARBA00022729"/>
    </source>
</evidence>
<dbReference type="InterPro" id="IPR008334">
    <property type="entry name" value="5'-Nucleotdase_C"/>
</dbReference>
<dbReference type="Pfam" id="PF02872">
    <property type="entry name" value="5_nucleotid_C"/>
    <property type="match status" value="1"/>
</dbReference>
<evidence type="ECO:0000256" key="2">
    <source>
        <dbReference type="ARBA" id="ARBA00022737"/>
    </source>
</evidence>
<keyword evidence="1 3" id="KW-0732">Signal</keyword>
<sequence length="796" mass="85267">MSILKKITVYRVLSLVCAVLVALSGTAVFAEGAEGFTDIDENSWAYSYIEYCIQNGIMNGVSETEFMPDGIVSDVMVKLVLERITGREYHESYSWSEPVTREYMAYLMYSAAGSEPESDAEVLYSDSSLISSEYYDGVIWCSVNGIMNGKENEAFDPSGLMTRSELAAAACRLMQYLSEDVQVINIIHTNDVHGYDVSSDSAAGIDYVAALKQQTDNAILADAGDATQGLAFASLDRGASAIEAMNLSGYDVMSCGNHEFDYGWETAKQNAEAADFPIISANTVKDGAPFFSGTYRDGTLENNGENTIIEVDGIKVGFFGILTASTATSTKPSGIEGITFEDEIETTREQIGKLRDAGADVIIGLFHVGVNDSAGVTTPEIADAVLDVPGLDAIIDGHSHTVYNSTTDSGILIAQTGSNMENVGVMSVSLKDGEVVSVSENMLSAEELRQAVEPDAEVTEYLSGVTEAQNVQLGEKIAETSDSLWGGYVTNCAVARTVETNLGNLICDAMIWETKNSLPEEYSETPIAAIENGGGIRASIMNGDITRGDIFNVLPFGNTLYVKEVTPALLYEVMENSVKGISAQDTETGMLTSSLSGGFLQIGGMTVTYEPAAEAGQKVQSIVLSGESEPLDRNDSQRTILLAMNDFIAAGGNDYTMLVDIPEVIQGTDLEEILRSYILMLTDNASEPLSVPNTQNRLNTVSDYEGGAYTASLYLKDADGNLLKNSLADVYVDGERHGSASSNENGIVRLELTSGPHSIKIGENGEEAYVNNIFGLGIIELDGDYQVPYPTLNAGK</sequence>
<dbReference type="Pfam" id="PF00395">
    <property type="entry name" value="SLH"/>
    <property type="match status" value="2"/>
</dbReference>
<dbReference type="Gene3D" id="3.60.21.10">
    <property type="match status" value="1"/>
</dbReference>
<dbReference type="PRINTS" id="PR01607">
    <property type="entry name" value="APYRASEFAMLY"/>
</dbReference>
<dbReference type="GO" id="GO:0016787">
    <property type="term" value="F:hydrolase activity"/>
    <property type="evidence" value="ECO:0007669"/>
    <property type="project" value="InterPro"/>
</dbReference>
<dbReference type="PANTHER" id="PTHR11575:SF24">
    <property type="entry name" value="5'-NUCLEOTIDASE"/>
    <property type="match status" value="1"/>
</dbReference>
<dbReference type="EMBL" id="DXIJ01000061">
    <property type="protein sequence ID" value="HIV85791.1"/>
    <property type="molecule type" value="Genomic_DNA"/>
</dbReference>
<reference evidence="5" key="2">
    <citation type="submission" date="2021-04" db="EMBL/GenBank/DDBJ databases">
        <authorList>
            <person name="Gilroy R."/>
        </authorList>
    </citation>
    <scope>NUCLEOTIDE SEQUENCE</scope>
    <source>
        <strain evidence="5">5790</strain>
    </source>
</reference>
<dbReference type="PROSITE" id="PS51272">
    <property type="entry name" value="SLH"/>
    <property type="match status" value="2"/>
</dbReference>
<dbReference type="Pfam" id="PF00149">
    <property type="entry name" value="Metallophos"/>
    <property type="match status" value="1"/>
</dbReference>
<dbReference type="InterPro" id="IPR001119">
    <property type="entry name" value="SLH_dom"/>
</dbReference>
<evidence type="ECO:0000259" key="4">
    <source>
        <dbReference type="PROSITE" id="PS51272"/>
    </source>
</evidence>
<dbReference type="InterPro" id="IPR006179">
    <property type="entry name" value="5_nucleotidase/apyrase"/>
</dbReference>
<gene>
    <name evidence="5" type="ORF">H9900_03155</name>
</gene>
<evidence type="ECO:0000313" key="6">
    <source>
        <dbReference type="Proteomes" id="UP000824162"/>
    </source>
</evidence>
<dbReference type="SUPFAM" id="SSF56300">
    <property type="entry name" value="Metallo-dependent phosphatases"/>
    <property type="match status" value="1"/>
</dbReference>
<dbReference type="GO" id="GO:0009166">
    <property type="term" value="P:nucleotide catabolic process"/>
    <property type="evidence" value="ECO:0007669"/>
    <property type="project" value="InterPro"/>
</dbReference>
<feature type="signal peptide" evidence="3">
    <location>
        <begin position="1"/>
        <end position="30"/>
    </location>
</feature>
<dbReference type="SUPFAM" id="SSF55816">
    <property type="entry name" value="5'-nucleotidase (syn. UDP-sugar hydrolase), C-terminal domain"/>
    <property type="match status" value="1"/>
</dbReference>
<evidence type="ECO:0000256" key="3">
    <source>
        <dbReference type="SAM" id="SignalP"/>
    </source>
</evidence>
<feature type="chain" id="PRO_5038439656" evidence="3">
    <location>
        <begin position="31"/>
        <end position="796"/>
    </location>
</feature>
<proteinExistence type="predicted"/>
<comment type="caution">
    <text evidence="5">The sequence shown here is derived from an EMBL/GenBank/DDBJ whole genome shotgun (WGS) entry which is preliminary data.</text>
</comment>
<dbReference type="InterPro" id="IPR004843">
    <property type="entry name" value="Calcineurin-like_PHP"/>
</dbReference>
<dbReference type="AlphaFoldDB" id="A0A9D1PQ11"/>
<dbReference type="Proteomes" id="UP000824162">
    <property type="component" value="Unassembled WGS sequence"/>
</dbReference>
<keyword evidence="2" id="KW-0677">Repeat</keyword>
<dbReference type="Gene3D" id="3.90.780.10">
    <property type="entry name" value="5'-Nucleotidase, C-terminal domain"/>
    <property type="match status" value="1"/>
</dbReference>
<dbReference type="InterPro" id="IPR036907">
    <property type="entry name" value="5'-Nucleotdase_C_sf"/>
</dbReference>
<organism evidence="5 6">
    <name type="scientific">Candidatus Monoglobus merdigallinarum</name>
    <dbReference type="NCBI Taxonomy" id="2838698"/>
    <lineage>
        <taxon>Bacteria</taxon>
        <taxon>Bacillati</taxon>
        <taxon>Bacillota</taxon>
        <taxon>Clostridia</taxon>
        <taxon>Monoglobales</taxon>
        <taxon>Monoglobaceae</taxon>
        <taxon>Monoglobus</taxon>
    </lineage>
</organism>
<feature type="domain" description="SLH" evidence="4">
    <location>
        <begin position="32"/>
        <end position="122"/>
    </location>
</feature>
<name>A0A9D1PQ11_9FIRM</name>
<evidence type="ECO:0000313" key="5">
    <source>
        <dbReference type="EMBL" id="HIV85791.1"/>
    </source>
</evidence>
<protein>
    <submittedName>
        <fullName evidence="5">5'-nucleotidase C-terminal domain-containing protein</fullName>
    </submittedName>
</protein>
<dbReference type="GO" id="GO:0030288">
    <property type="term" value="C:outer membrane-bounded periplasmic space"/>
    <property type="evidence" value="ECO:0007669"/>
    <property type="project" value="TreeGrafter"/>
</dbReference>
<dbReference type="InterPro" id="IPR029052">
    <property type="entry name" value="Metallo-depent_PP-like"/>
</dbReference>